<name>X1R7L2_9ZZZZ</name>
<organism evidence="1">
    <name type="scientific">marine sediment metagenome</name>
    <dbReference type="NCBI Taxonomy" id="412755"/>
    <lineage>
        <taxon>unclassified sequences</taxon>
        <taxon>metagenomes</taxon>
        <taxon>ecological metagenomes</taxon>
    </lineage>
</organism>
<feature type="non-terminal residue" evidence="1">
    <location>
        <position position="182"/>
    </location>
</feature>
<protein>
    <submittedName>
        <fullName evidence="1">Uncharacterized protein</fullName>
    </submittedName>
</protein>
<gene>
    <name evidence="1" type="ORF">S12H4_11550</name>
</gene>
<accession>X1R7L2</accession>
<dbReference type="AlphaFoldDB" id="X1R7L2"/>
<dbReference type="EMBL" id="BARW01005215">
    <property type="protein sequence ID" value="GAI76737.1"/>
    <property type="molecule type" value="Genomic_DNA"/>
</dbReference>
<sequence length="182" mass="19506">MYPPQGNKAGVDVSDADALVTDVKDPKTFYSVEAPKKTGTMPTKAIVAGAETYEEGYHAGNPGGLSAIDADLTPANIKKDVNIFGKVGTYDPLLVYLLHIDDRSSESDFIEIASGEVPATAKEVLSHLYVLENNATSDDSRIRVLYNGVVKKTVTTDVGYNDGYWKGTALGFAAALSIELYH</sequence>
<proteinExistence type="predicted"/>
<comment type="caution">
    <text evidence="1">The sequence shown here is derived from an EMBL/GenBank/DDBJ whole genome shotgun (WGS) entry which is preliminary data.</text>
</comment>
<reference evidence="1" key="1">
    <citation type="journal article" date="2014" name="Front. Microbiol.">
        <title>High frequency of phylogenetically diverse reductive dehalogenase-homologous genes in deep subseafloor sedimentary metagenomes.</title>
        <authorList>
            <person name="Kawai M."/>
            <person name="Futagami T."/>
            <person name="Toyoda A."/>
            <person name="Takaki Y."/>
            <person name="Nishi S."/>
            <person name="Hori S."/>
            <person name="Arai W."/>
            <person name="Tsubouchi T."/>
            <person name="Morono Y."/>
            <person name="Uchiyama I."/>
            <person name="Ito T."/>
            <person name="Fujiyama A."/>
            <person name="Inagaki F."/>
            <person name="Takami H."/>
        </authorList>
    </citation>
    <scope>NUCLEOTIDE SEQUENCE</scope>
    <source>
        <strain evidence="1">Expedition CK06-06</strain>
    </source>
</reference>
<evidence type="ECO:0000313" key="1">
    <source>
        <dbReference type="EMBL" id="GAI76737.1"/>
    </source>
</evidence>